<dbReference type="EMBL" id="JBHRYF010000008">
    <property type="protein sequence ID" value="MFC3660168.1"/>
    <property type="molecule type" value="Genomic_DNA"/>
</dbReference>
<dbReference type="Gene3D" id="2.60.120.380">
    <property type="match status" value="1"/>
</dbReference>
<evidence type="ECO:0000313" key="3">
    <source>
        <dbReference type="EMBL" id="MFC3660168.1"/>
    </source>
</evidence>
<dbReference type="SUPFAM" id="SSF50998">
    <property type="entry name" value="Quinoprotein alcohol dehydrogenase-like"/>
    <property type="match status" value="1"/>
</dbReference>
<accession>A0ABV7UUG7</accession>
<dbReference type="Gene3D" id="2.130.10.10">
    <property type="entry name" value="YVTN repeat-like/Quinoprotein amine dehydrogenase"/>
    <property type="match status" value="1"/>
</dbReference>
<dbReference type="Proteomes" id="UP001595724">
    <property type="component" value="Unassembled WGS sequence"/>
</dbReference>
<dbReference type="InterPro" id="IPR007280">
    <property type="entry name" value="Peptidase_C_arc/bac"/>
</dbReference>
<dbReference type="Pfam" id="PF04151">
    <property type="entry name" value="PPC"/>
    <property type="match status" value="1"/>
</dbReference>
<sequence>MAIKLLASALAAAIALTAPPAATAADQAPLSLSLLRGGSVAADPAVSGDRVYIPTGRVIATWSYADPDAPIRVATSAPADGPINGLARRGDYLYASWRGYDGSAGVATWSLADPDHPELIDQTEDYLDAEDKMLQGLAIANDHLYLFDNNYGVFVSDLADPAAPAFAATTITSAGQYSKITGSGNSIFATGRNWFGNTVLDVFDASAPELPVLAASNAVDGLDNFSLTAEPGFVLGAGNQLTLYDLNATGQLTKRGWLDIPAAFIGVHAGDYAYTFGYGQGLDVWNIADIDAPTASGHVELDVFSARRAVRAGNTLLVPTETDLLQAIDVSAPQQPQRVSTSWLPGGGAKDIAIHGGRVVLLQPNYGLTVNDAQTLAPTARFEANLPKSLEQRSFEEVAMSGDIAWLAAWGYGLIGVDLSDPAAPTQVGSVEFPFAAVLDVAGQYAYVAKWTNGGLLGVADISDPAAPTLVWQGGLSNQPYALKVDGSHAYIAESSESGTAGDGGLRVYDLANPAAPIEVAHLNDDCGNGYDLAIDGGVSLLYLACGSGVQVIDIADPDAPAVVGRYDTGDDDQYTHVALRGDRAWFADTEGLHELDIADPTQPTRVKLTPTGHQGVQRLAALDDGRLFALGGNTGVHVFAPGDDTGPDATELENKVPVGGLSGNAGEELLFSIEVPAGAAMLNILSYGGSGDVSLLAKRGGVPTPGDADARSNRTGNSETIRIAHPAAGTYYIKVTGVKAFSRLMLQARY</sequence>
<feature type="signal peptide" evidence="1">
    <location>
        <begin position="1"/>
        <end position="24"/>
    </location>
</feature>
<evidence type="ECO:0000256" key="1">
    <source>
        <dbReference type="SAM" id="SignalP"/>
    </source>
</evidence>
<protein>
    <submittedName>
        <fullName evidence="3">Pre-peptidase C-terminal domain-containing protein</fullName>
    </submittedName>
</protein>
<feature type="domain" description="Peptidase C-terminal archaeal/bacterial" evidence="2">
    <location>
        <begin position="671"/>
        <end position="738"/>
    </location>
</feature>
<evidence type="ECO:0000313" key="4">
    <source>
        <dbReference type="Proteomes" id="UP001595724"/>
    </source>
</evidence>
<dbReference type="Pfam" id="PF08309">
    <property type="entry name" value="LVIVD"/>
    <property type="match status" value="4"/>
</dbReference>
<reference evidence="4" key="1">
    <citation type="journal article" date="2019" name="Int. J. Syst. Evol. Microbiol.">
        <title>The Global Catalogue of Microorganisms (GCM) 10K type strain sequencing project: providing services to taxonomists for standard genome sequencing and annotation.</title>
        <authorList>
            <consortium name="The Broad Institute Genomics Platform"/>
            <consortium name="The Broad Institute Genome Sequencing Center for Infectious Disease"/>
            <person name="Wu L."/>
            <person name="Ma J."/>
        </authorList>
    </citation>
    <scope>NUCLEOTIDE SEQUENCE [LARGE SCALE GENOMIC DNA]</scope>
    <source>
        <strain evidence="4">KCTC 42211</strain>
    </source>
</reference>
<dbReference type="InterPro" id="IPR015943">
    <property type="entry name" value="WD40/YVTN_repeat-like_dom_sf"/>
</dbReference>
<comment type="caution">
    <text evidence="3">The sequence shown here is derived from an EMBL/GenBank/DDBJ whole genome shotgun (WGS) entry which is preliminary data.</text>
</comment>
<keyword evidence="1" id="KW-0732">Signal</keyword>
<gene>
    <name evidence="3" type="ORF">ACFOM9_08840</name>
</gene>
<name>A0ABV7UUG7_9GAMM</name>
<proteinExistence type="predicted"/>
<organism evidence="3 4">
    <name type="scientific">Luteimonas notoginsengisoli</name>
    <dbReference type="NCBI Taxonomy" id="1578200"/>
    <lineage>
        <taxon>Bacteria</taxon>
        <taxon>Pseudomonadati</taxon>
        <taxon>Pseudomonadota</taxon>
        <taxon>Gammaproteobacteria</taxon>
        <taxon>Lysobacterales</taxon>
        <taxon>Lysobacteraceae</taxon>
        <taxon>Luteimonas</taxon>
    </lineage>
</organism>
<dbReference type="SUPFAM" id="SSF101908">
    <property type="entry name" value="Putative isomerase YbhE"/>
    <property type="match status" value="1"/>
</dbReference>
<dbReference type="RefSeq" id="WP_386709139.1">
    <property type="nucleotide sequence ID" value="NZ_JBHRYF010000008.1"/>
</dbReference>
<evidence type="ECO:0000259" key="2">
    <source>
        <dbReference type="Pfam" id="PF04151"/>
    </source>
</evidence>
<dbReference type="InterPro" id="IPR013211">
    <property type="entry name" value="LVIVD"/>
</dbReference>
<keyword evidence="4" id="KW-1185">Reference proteome</keyword>
<feature type="chain" id="PRO_5046202025" evidence="1">
    <location>
        <begin position="25"/>
        <end position="751"/>
    </location>
</feature>
<dbReference type="InterPro" id="IPR011047">
    <property type="entry name" value="Quinoprotein_ADH-like_sf"/>
</dbReference>